<evidence type="ECO:0000256" key="1">
    <source>
        <dbReference type="ARBA" id="ARBA00004972"/>
    </source>
</evidence>
<dbReference type="InterPro" id="IPR001128">
    <property type="entry name" value="Cyt_P450"/>
</dbReference>
<dbReference type="OMA" id="WETLRMN"/>
<keyword evidence="8 16" id="KW-0408">Iron</keyword>
<dbReference type="Gramene" id="TraesCS6A02G185100.1">
    <property type="protein sequence ID" value="TraesCS6A02G185100.1.cds1"/>
    <property type="gene ID" value="TraesCS6A02G185100"/>
</dbReference>
<evidence type="ECO:0000256" key="10">
    <source>
        <dbReference type="ARBA" id="ARBA00023160"/>
    </source>
</evidence>
<dbReference type="Gramene" id="TraesKAR6A01G0136020.1">
    <property type="protein sequence ID" value="cds.TraesKAR6A01G0136020.1"/>
    <property type="gene ID" value="TraesKAR6A01G0136020"/>
</dbReference>
<evidence type="ECO:0000256" key="16">
    <source>
        <dbReference type="PIRSR" id="PIRSR602403-1"/>
    </source>
</evidence>
<keyword evidence="18" id="KW-1185">Reference proteome</keyword>
<evidence type="ECO:0000256" key="5">
    <source>
        <dbReference type="ARBA" id="ARBA00022723"/>
    </source>
</evidence>
<dbReference type="GO" id="GO:0016705">
    <property type="term" value="F:oxidoreductase activity, acting on paired donors, with incorporation or reduction of molecular oxygen"/>
    <property type="evidence" value="ECO:0007669"/>
    <property type="project" value="InterPro"/>
</dbReference>
<dbReference type="GO" id="GO:0005506">
    <property type="term" value="F:iron ion binding"/>
    <property type="evidence" value="ECO:0007669"/>
    <property type="project" value="InterPro"/>
</dbReference>
<reference evidence="17" key="2">
    <citation type="submission" date="2018-10" db="UniProtKB">
        <authorList>
            <consortium name="EnsemblPlants"/>
        </authorList>
    </citation>
    <scope>IDENTIFICATION</scope>
</reference>
<evidence type="ECO:0000256" key="14">
    <source>
        <dbReference type="ARBA" id="ARBA00060657"/>
    </source>
</evidence>
<keyword evidence="11" id="KW-0456">Lyase</keyword>
<keyword evidence="5 16" id="KW-0479">Metal-binding</keyword>
<evidence type="ECO:0000256" key="2">
    <source>
        <dbReference type="ARBA" id="ARBA00010617"/>
    </source>
</evidence>
<evidence type="ECO:0000256" key="12">
    <source>
        <dbReference type="ARBA" id="ARBA00029441"/>
    </source>
</evidence>
<dbReference type="EC" id="4.2.1.92" evidence="15"/>
<dbReference type="Gene3D" id="1.10.630.10">
    <property type="entry name" value="Cytochrome P450"/>
    <property type="match status" value="1"/>
</dbReference>
<dbReference type="STRING" id="4565.A0A3B6NPM1"/>
<dbReference type="SUPFAM" id="SSF48264">
    <property type="entry name" value="Cytochrome P450"/>
    <property type="match status" value="1"/>
</dbReference>
<comment type="pathway">
    <text evidence="1">Hormone biosynthesis.</text>
</comment>
<organism evidence="17">
    <name type="scientific">Triticum aestivum</name>
    <name type="common">Wheat</name>
    <dbReference type="NCBI Taxonomy" id="4565"/>
    <lineage>
        <taxon>Eukaryota</taxon>
        <taxon>Viridiplantae</taxon>
        <taxon>Streptophyta</taxon>
        <taxon>Embryophyta</taxon>
        <taxon>Tracheophyta</taxon>
        <taxon>Spermatophyta</taxon>
        <taxon>Magnoliopsida</taxon>
        <taxon>Liliopsida</taxon>
        <taxon>Poales</taxon>
        <taxon>Poaceae</taxon>
        <taxon>BOP clade</taxon>
        <taxon>Pooideae</taxon>
        <taxon>Triticodae</taxon>
        <taxon>Triticeae</taxon>
        <taxon>Triticinae</taxon>
        <taxon>Triticum</taxon>
    </lineage>
</organism>
<protein>
    <recommendedName>
        <fullName evidence="15">hydroperoxide dehydratase</fullName>
        <ecNumber evidence="15">4.2.1.92</ecNumber>
    </recommendedName>
</protein>
<sequence>MYVPLFYIMQKSWSLSKTSYSLELSIAFGDRLALAHPAMTSKVANSSGSDNADAKLSPSGLPVREVPGGYGVPFLSPLRDRLDYYYFQGAEEYFRSRIARNGGATVLRVNMPPGPFITADSRVVAFLDARSFSVLLDDAKVDKTDTLDGTFMPSLALFGGYRPLAFLDAADPRHAALKRVMISLAAARMHHVAPVFRIAFGAVFDAADAGLGDGPVQFNKLNEHHMFDFTCSALFGGTPPSKAMGDGAVTKAIKWLGVQLHPLASKIIKPWLLEDLLLHTFRLPPLLVRRDYADLTAYFAEAAAGFLNDADKAQSGISRDELLHNLVFTAIFNAYGGFKIFLPHVIKWLARAGPALHARLASEVRAAVPNGSDITVSAVDKMPLVKSVVWEALRMNPPVEFQYGRARQDLVVESHAAAYQVRKGEMLFGYQPLATRDERVFKQAGEFVPDRFVGGEGRLLGNVVWSNGPENSEPAEGNKQCPGKDMVVAVGRLMVAELFRRYDTFTADVKEMPLEPVVTFTSLTRAKAE</sequence>
<keyword evidence="9" id="KW-0443">Lipid metabolism</keyword>
<dbReference type="GO" id="GO:0020037">
    <property type="term" value="F:heme binding"/>
    <property type="evidence" value="ECO:0007669"/>
    <property type="project" value="InterPro"/>
</dbReference>
<dbReference type="PaxDb" id="4565-Traes_6AS_70B2F2AE4.1"/>
<comment type="cofactor">
    <cofactor evidence="16">
        <name>heme</name>
        <dbReference type="ChEBI" id="CHEBI:30413"/>
    </cofactor>
</comment>
<evidence type="ECO:0000256" key="8">
    <source>
        <dbReference type="ARBA" id="ARBA00023004"/>
    </source>
</evidence>
<dbReference type="CDD" id="cd11071">
    <property type="entry name" value="CYP74"/>
    <property type="match status" value="1"/>
</dbReference>
<dbReference type="InterPro" id="IPR036396">
    <property type="entry name" value="Cyt_P450_sf"/>
</dbReference>
<evidence type="ECO:0000256" key="13">
    <source>
        <dbReference type="ARBA" id="ARBA00057103"/>
    </source>
</evidence>
<dbReference type="GO" id="GO:0004497">
    <property type="term" value="F:monooxygenase activity"/>
    <property type="evidence" value="ECO:0000318"/>
    <property type="project" value="GO_Central"/>
</dbReference>
<dbReference type="Gramene" id="TraesARI6A03G03265100.1">
    <property type="protein sequence ID" value="TraesARI6A03G03265100.1.CDS1"/>
    <property type="gene ID" value="TraesARI6A03G03265100"/>
</dbReference>
<dbReference type="PANTHER" id="PTHR24286">
    <property type="entry name" value="CYTOCHROME P450 26"/>
    <property type="match status" value="1"/>
</dbReference>
<comment type="similarity">
    <text evidence="2">Belongs to the cytochrome P450 family.</text>
</comment>
<evidence type="ECO:0000256" key="3">
    <source>
        <dbReference type="ARBA" id="ARBA00022516"/>
    </source>
</evidence>
<evidence type="ECO:0000313" key="17">
    <source>
        <dbReference type="EnsemblPlants" id="TraesCS6A02G185100.1.cds1"/>
    </source>
</evidence>
<keyword evidence="7" id="KW-0276">Fatty acid metabolism</keyword>
<dbReference type="PRINTS" id="PR00465">
    <property type="entry name" value="EP450IV"/>
</dbReference>
<dbReference type="FunFam" id="1.10.630.10:FF:000024">
    <property type="entry name" value="Allene oxide synthase, chloroplastic"/>
    <property type="match status" value="1"/>
</dbReference>
<evidence type="ECO:0000313" key="18">
    <source>
        <dbReference type="Proteomes" id="UP000019116"/>
    </source>
</evidence>
<reference evidence="17" key="1">
    <citation type="submission" date="2018-08" db="EMBL/GenBank/DDBJ databases">
        <authorList>
            <person name="Rossello M."/>
        </authorList>
    </citation>
    <scope>NUCLEOTIDE SEQUENCE [LARGE SCALE GENOMIC DNA]</scope>
    <source>
        <strain evidence="17">cv. Chinese Spring</strain>
    </source>
</reference>
<dbReference type="Gramene" id="TraesLDM6A03G03312970.1">
    <property type="protein sequence ID" value="TraesLDM6A03G03312970.1.CDS1"/>
    <property type="gene ID" value="TraesLDM6A03G03312970"/>
</dbReference>
<dbReference type="GO" id="GO:0006633">
    <property type="term" value="P:fatty acid biosynthetic process"/>
    <property type="evidence" value="ECO:0007669"/>
    <property type="project" value="UniProtKB-KW"/>
</dbReference>
<comment type="pathway">
    <text evidence="12">Plant hormone biosynthesis.</text>
</comment>
<evidence type="ECO:0000256" key="11">
    <source>
        <dbReference type="ARBA" id="ARBA00023239"/>
    </source>
</evidence>
<evidence type="ECO:0000256" key="7">
    <source>
        <dbReference type="ARBA" id="ARBA00022832"/>
    </source>
</evidence>
<proteinExistence type="inferred from homology"/>
<dbReference type="Proteomes" id="UP000019116">
    <property type="component" value="Chromosome 6A"/>
</dbReference>
<dbReference type="Gramene" id="TraesWEE_scaffold_072561_01G000200.1">
    <property type="protein sequence ID" value="TraesWEE_scaffold_072561_01G000200.1"/>
    <property type="gene ID" value="TraesWEE_scaffold_072561_01G000200"/>
</dbReference>
<comment type="pathway">
    <text evidence="14">Lipid metabolism; oxylipin biosynthesis.</text>
</comment>
<evidence type="ECO:0000256" key="9">
    <source>
        <dbReference type="ARBA" id="ARBA00023098"/>
    </source>
</evidence>
<dbReference type="EnsemblPlants" id="TraesCS6A02G185100.1">
    <property type="protein sequence ID" value="TraesCS6A02G185100.1.cds1"/>
    <property type="gene ID" value="TraesCS6A02G185100"/>
</dbReference>
<keyword evidence="10" id="KW-0275">Fatty acid biosynthesis</keyword>
<keyword evidence="6" id="KW-0925">Oxylipin biosynthesis</keyword>
<dbReference type="GO" id="GO:0009978">
    <property type="term" value="F:allene oxide synthase activity"/>
    <property type="evidence" value="ECO:0007669"/>
    <property type="project" value="UniProtKB-EC"/>
</dbReference>
<comment type="function">
    <text evidence="13">Involved in the biosynthesis of jasmonic acid, a growth regulator that is implicated also as a signaling molecule in plant defense. Converts 13-hydroperoxylinolenic acid to 12,13-epoxylinolenic acid.</text>
</comment>
<feature type="binding site" description="axial binding residue" evidence="16">
    <location>
        <position position="481"/>
    </location>
    <ligand>
        <name>heme</name>
        <dbReference type="ChEBI" id="CHEBI:30413"/>
    </ligand>
    <ligandPart>
        <name>Fe</name>
        <dbReference type="ChEBI" id="CHEBI:18248"/>
    </ligandPart>
</feature>
<dbReference type="InterPro" id="IPR002403">
    <property type="entry name" value="Cyt_P450_E_grp-IV"/>
</dbReference>
<evidence type="ECO:0000256" key="6">
    <source>
        <dbReference type="ARBA" id="ARBA00022767"/>
    </source>
</evidence>
<accession>A0A3B6NPM1</accession>
<keyword evidence="4 16" id="KW-0349">Heme</keyword>
<dbReference type="Gramene" id="TraesROB_scaffold_043798_01G000100.1">
    <property type="protein sequence ID" value="TraesROB_scaffold_043798_01G000100.1"/>
    <property type="gene ID" value="TraesROB_scaffold_043798_01G000100"/>
</dbReference>
<dbReference type="Pfam" id="PF00067">
    <property type="entry name" value="p450"/>
    <property type="match status" value="1"/>
</dbReference>
<evidence type="ECO:0000256" key="4">
    <source>
        <dbReference type="ARBA" id="ARBA00022617"/>
    </source>
</evidence>
<dbReference type="SMR" id="A0A3B6NPM1"/>
<dbReference type="GO" id="GO:0031408">
    <property type="term" value="P:oxylipin biosynthetic process"/>
    <property type="evidence" value="ECO:0007669"/>
    <property type="project" value="UniProtKB-KW"/>
</dbReference>
<dbReference type="Gramene" id="TraesCAD_scaffold_054595_01G000200.1">
    <property type="protein sequence ID" value="TraesCAD_scaffold_054595_01G000200.1"/>
    <property type="gene ID" value="TraesCAD_scaffold_054595_01G000200"/>
</dbReference>
<evidence type="ECO:0000256" key="15">
    <source>
        <dbReference type="ARBA" id="ARBA00067081"/>
    </source>
</evidence>
<dbReference type="Gramene" id="TraesCS6A03G0462500.1">
    <property type="protein sequence ID" value="TraesCS6A03G0462500.1.CDS1"/>
    <property type="gene ID" value="TraesCS6A03G0462500"/>
</dbReference>
<dbReference type="PANTHER" id="PTHR24286:SF365">
    <property type="entry name" value="ALLENE OXIDE SYNTHASE 3"/>
    <property type="match status" value="1"/>
</dbReference>
<dbReference type="OrthoDB" id="2789670at2759"/>
<dbReference type="Gramene" id="TraesCLE_scaffold_052246_01G000200.1">
    <property type="protein sequence ID" value="TraesCLE_scaffold_052246_01G000200.1"/>
    <property type="gene ID" value="TraesCLE_scaffold_052246_01G000200"/>
</dbReference>
<dbReference type="AlphaFoldDB" id="A0A3B6NPM1"/>
<name>A0A3B6NPM1_WHEAT</name>
<keyword evidence="3" id="KW-0444">Lipid biosynthesis</keyword>